<evidence type="ECO:0000256" key="3">
    <source>
        <dbReference type="ARBA" id="ARBA00022840"/>
    </source>
</evidence>
<dbReference type="OrthoDB" id="9801938at2"/>
<evidence type="ECO:0000313" key="7">
    <source>
        <dbReference type="EMBL" id="ACO04174.1"/>
    </source>
</evidence>
<dbReference type="GO" id="GO:0009396">
    <property type="term" value="P:folic acid-containing compound biosynthetic process"/>
    <property type="evidence" value="ECO:0007669"/>
    <property type="project" value="TreeGrafter"/>
</dbReference>
<dbReference type="GO" id="GO:0046872">
    <property type="term" value="F:metal ion binding"/>
    <property type="evidence" value="ECO:0007669"/>
    <property type="project" value="UniProtKB-KW"/>
</dbReference>
<dbReference type="InterPro" id="IPR037171">
    <property type="entry name" value="NagB/RpiA_transferase-like"/>
</dbReference>
<feature type="binding site" evidence="4">
    <location>
        <begin position="125"/>
        <end position="133"/>
    </location>
    <ligand>
        <name>ATP</name>
        <dbReference type="ChEBI" id="CHEBI:30616"/>
    </ligand>
</feature>
<evidence type="ECO:0000256" key="5">
    <source>
        <dbReference type="RuleBase" id="RU361279"/>
    </source>
</evidence>
<keyword evidence="3 4" id="KW-0067">ATP-binding</keyword>
<protein>
    <recommendedName>
        <fullName evidence="5">5-formyltetrahydrofolate cyclo-ligase</fullName>
        <ecNumber evidence="5">6.3.3.2</ecNumber>
    </recommendedName>
</protein>
<keyword evidence="7" id="KW-0436">Ligase</keyword>
<gene>
    <name evidence="7" type="ordered locus">PERMA_0070</name>
</gene>
<dbReference type="eggNOG" id="COG0212">
    <property type="taxonomic scope" value="Bacteria"/>
</dbReference>
<organism evidence="7 8">
    <name type="scientific">Persephonella marina (strain DSM 14350 / EX-H1)</name>
    <dbReference type="NCBI Taxonomy" id="123214"/>
    <lineage>
        <taxon>Bacteria</taxon>
        <taxon>Pseudomonadati</taxon>
        <taxon>Aquificota</taxon>
        <taxon>Aquificia</taxon>
        <taxon>Aquificales</taxon>
        <taxon>Hydrogenothermaceae</taxon>
        <taxon>Persephonella</taxon>
    </lineage>
</organism>
<keyword evidence="2 4" id="KW-0547">Nucleotide-binding</keyword>
<dbReference type="Gene3D" id="3.40.50.10420">
    <property type="entry name" value="NagB/RpiA/CoA transferase-like"/>
    <property type="match status" value="1"/>
</dbReference>
<dbReference type="PaxDb" id="123214-PERMA_0070"/>
<sequence length="182" mass="20913">MKQRVREELLQKRRRYEKAEEDALKIKDRFLQLEEVQRANSILLYYPHKNEVNTLPIIEELLKTKKVVLLPKVKDHDIIPIQISDLSGLKRGYAGILEPEGEAFPVEDIDIVVVPAVAYDLRGHRLGYGKGYYDRLLKRIKGLKVGLAYDFQVVEKLPVESHDVPVDLIITPTRTINTKGGM</sequence>
<dbReference type="EMBL" id="CP001230">
    <property type="protein sequence ID" value="ACO04174.1"/>
    <property type="molecule type" value="Genomic_DNA"/>
</dbReference>
<dbReference type="NCBIfam" id="TIGR02727">
    <property type="entry name" value="MTHFS_bact"/>
    <property type="match status" value="1"/>
</dbReference>
<comment type="cofactor">
    <cofactor evidence="5">
        <name>Mg(2+)</name>
        <dbReference type="ChEBI" id="CHEBI:18420"/>
    </cofactor>
</comment>
<feature type="binding site" evidence="4">
    <location>
        <position position="51"/>
    </location>
    <ligand>
        <name>substrate</name>
    </ligand>
</feature>
<dbReference type="KEGG" id="pmx:PERMA_0070"/>
<accession>C0QT53</accession>
<feature type="coiled-coil region" evidence="6">
    <location>
        <begin position="2"/>
        <end position="36"/>
    </location>
</feature>
<evidence type="ECO:0000313" key="8">
    <source>
        <dbReference type="Proteomes" id="UP000001366"/>
    </source>
</evidence>
<name>C0QT53_PERMH</name>
<dbReference type="HOGENOM" id="CLU_066245_2_2_0"/>
<dbReference type="RefSeq" id="WP_012676412.1">
    <property type="nucleotide sequence ID" value="NC_012440.1"/>
</dbReference>
<dbReference type="GO" id="GO:0005524">
    <property type="term" value="F:ATP binding"/>
    <property type="evidence" value="ECO:0007669"/>
    <property type="project" value="UniProtKB-KW"/>
</dbReference>
<reference evidence="7 8" key="1">
    <citation type="journal article" date="2009" name="J. Bacteriol.">
        <title>Complete and draft genome sequences of six members of the Aquificales.</title>
        <authorList>
            <person name="Reysenbach A.L."/>
            <person name="Hamamura N."/>
            <person name="Podar M."/>
            <person name="Griffiths E."/>
            <person name="Ferreira S."/>
            <person name="Hochstein R."/>
            <person name="Heidelberg J."/>
            <person name="Johnson J."/>
            <person name="Mead D."/>
            <person name="Pohorille A."/>
            <person name="Sarmiento M."/>
            <person name="Schweighofer K."/>
            <person name="Seshadri R."/>
            <person name="Voytek M.A."/>
        </authorList>
    </citation>
    <scope>NUCLEOTIDE SEQUENCE [LARGE SCALE GENOMIC DNA]</scope>
    <source>
        <strain evidence="8">DSM 14350 / EX-H1</strain>
    </source>
</reference>
<evidence type="ECO:0000256" key="4">
    <source>
        <dbReference type="PIRSR" id="PIRSR006806-1"/>
    </source>
</evidence>
<dbReference type="AlphaFoldDB" id="C0QT53"/>
<dbReference type="InterPro" id="IPR024185">
    <property type="entry name" value="FTHF_cligase-like_sf"/>
</dbReference>
<evidence type="ECO:0000256" key="6">
    <source>
        <dbReference type="SAM" id="Coils"/>
    </source>
</evidence>
<dbReference type="EC" id="6.3.3.2" evidence="5"/>
<dbReference type="PANTHER" id="PTHR23407:SF1">
    <property type="entry name" value="5-FORMYLTETRAHYDROFOLATE CYCLO-LIGASE"/>
    <property type="match status" value="1"/>
</dbReference>
<dbReference type="STRING" id="123214.PERMA_0070"/>
<keyword evidence="5" id="KW-0479">Metal-binding</keyword>
<dbReference type="PIRSF" id="PIRSF006806">
    <property type="entry name" value="FTHF_cligase"/>
    <property type="match status" value="1"/>
</dbReference>
<comment type="similarity">
    <text evidence="1 5">Belongs to the 5-formyltetrahydrofolate cyclo-ligase family.</text>
</comment>
<evidence type="ECO:0000256" key="2">
    <source>
        <dbReference type="ARBA" id="ARBA00022741"/>
    </source>
</evidence>
<dbReference type="InterPro" id="IPR002698">
    <property type="entry name" value="FTHF_cligase"/>
</dbReference>
<dbReference type="SUPFAM" id="SSF100950">
    <property type="entry name" value="NagB/RpiA/CoA transferase-like"/>
    <property type="match status" value="1"/>
</dbReference>
<keyword evidence="8" id="KW-1185">Reference proteome</keyword>
<dbReference type="Proteomes" id="UP000001366">
    <property type="component" value="Chromosome"/>
</dbReference>
<dbReference type="Pfam" id="PF01812">
    <property type="entry name" value="5-FTHF_cyc-lig"/>
    <property type="match status" value="1"/>
</dbReference>
<dbReference type="GO" id="GO:0035999">
    <property type="term" value="P:tetrahydrofolate interconversion"/>
    <property type="evidence" value="ECO:0007669"/>
    <property type="project" value="TreeGrafter"/>
</dbReference>
<evidence type="ECO:0000256" key="1">
    <source>
        <dbReference type="ARBA" id="ARBA00010638"/>
    </source>
</evidence>
<dbReference type="PANTHER" id="PTHR23407">
    <property type="entry name" value="ATPASE INHIBITOR/5-FORMYLTETRAHYDROFOLATE CYCLO-LIGASE"/>
    <property type="match status" value="1"/>
</dbReference>
<comment type="catalytic activity">
    <reaction evidence="5">
        <text>(6S)-5-formyl-5,6,7,8-tetrahydrofolate + ATP = (6R)-5,10-methenyltetrahydrofolate + ADP + phosphate</text>
        <dbReference type="Rhea" id="RHEA:10488"/>
        <dbReference type="ChEBI" id="CHEBI:30616"/>
        <dbReference type="ChEBI" id="CHEBI:43474"/>
        <dbReference type="ChEBI" id="CHEBI:57455"/>
        <dbReference type="ChEBI" id="CHEBI:57457"/>
        <dbReference type="ChEBI" id="CHEBI:456216"/>
        <dbReference type="EC" id="6.3.3.2"/>
    </reaction>
</comment>
<dbReference type="GO" id="GO:0030272">
    <property type="term" value="F:5-formyltetrahydrofolate cyclo-ligase activity"/>
    <property type="evidence" value="ECO:0007669"/>
    <property type="project" value="UniProtKB-EC"/>
</dbReference>
<proteinExistence type="inferred from homology"/>
<feature type="binding site" evidence="4">
    <location>
        <begin position="2"/>
        <end position="6"/>
    </location>
    <ligand>
        <name>ATP</name>
        <dbReference type="ChEBI" id="CHEBI:30616"/>
    </ligand>
</feature>
<keyword evidence="5" id="KW-0460">Magnesium</keyword>
<keyword evidence="6" id="KW-0175">Coiled coil</keyword>